<sequence>MHGKRLSLSLGAALLAALTLGSAQVAQASSNQPLTKTVVSAPQGESNARVATSPPGPDDRHRRHHRERHHRHERHHRFHHERRHHRFHHEGRHHRHGRHHERMH</sequence>
<evidence type="ECO:0000313" key="3">
    <source>
        <dbReference type="EMBL" id="GII57672.1"/>
    </source>
</evidence>
<protein>
    <submittedName>
        <fullName evidence="3">Uncharacterized protein</fullName>
    </submittedName>
</protein>
<reference evidence="3" key="1">
    <citation type="submission" date="2021-01" db="EMBL/GenBank/DDBJ databases">
        <title>Whole genome shotgun sequence of Planotetraspora thailandica NBRC 104271.</title>
        <authorList>
            <person name="Komaki H."/>
            <person name="Tamura T."/>
        </authorList>
    </citation>
    <scope>NUCLEOTIDE SEQUENCE</scope>
    <source>
        <strain evidence="3">NBRC 104271</strain>
    </source>
</reference>
<name>A0A8J3V8X8_9ACTN</name>
<feature type="compositionally biased region" description="Polar residues" evidence="1">
    <location>
        <begin position="26"/>
        <end position="50"/>
    </location>
</feature>
<dbReference type="Proteomes" id="UP000605992">
    <property type="component" value="Unassembled WGS sequence"/>
</dbReference>
<evidence type="ECO:0000313" key="4">
    <source>
        <dbReference type="Proteomes" id="UP000605992"/>
    </source>
</evidence>
<keyword evidence="4" id="KW-1185">Reference proteome</keyword>
<feature type="compositionally biased region" description="Basic residues" evidence="1">
    <location>
        <begin position="61"/>
        <end position="104"/>
    </location>
</feature>
<comment type="caution">
    <text evidence="3">The sequence shown here is derived from an EMBL/GenBank/DDBJ whole genome shotgun (WGS) entry which is preliminary data.</text>
</comment>
<keyword evidence="2" id="KW-0732">Signal</keyword>
<feature type="signal peptide" evidence="2">
    <location>
        <begin position="1"/>
        <end position="28"/>
    </location>
</feature>
<gene>
    <name evidence="3" type="ORF">Pth03_60610</name>
</gene>
<accession>A0A8J3V8X8</accession>
<evidence type="ECO:0000256" key="1">
    <source>
        <dbReference type="SAM" id="MobiDB-lite"/>
    </source>
</evidence>
<dbReference type="EMBL" id="BOOR01000054">
    <property type="protein sequence ID" value="GII57672.1"/>
    <property type="molecule type" value="Genomic_DNA"/>
</dbReference>
<feature type="chain" id="PRO_5035262546" evidence="2">
    <location>
        <begin position="29"/>
        <end position="104"/>
    </location>
</feature>
<evidence type="ECO:0000256" key="2">
    <source>
        <dbReference type="SAM" id="SignalP"/>
    </source>
</evidence>
<dbReference type="RefSeq" id="WP_203947789.1">
    <property type="nucleotide sequence ID" value="NZ_BOOR01000054.1"/>
</dbReference>
<organism evidence="3 4">
    <name type="scientific">Planotetraspora thailandica</name>
    <dbReference type="NCBI Taxonomy" id="487172"/>
    <lineage>
        <taxon>Bacteria</taxon>
        <taxon>Bacillati</taxon>
        <taxon>Actinomycetota</taxon>
        <taxon>Actinomycetes</taxon>
        <taxon>Streptosporangiales</taxon>
        <taxon>Streptosporangiaceae</taxon>
        <taxon>Planotetraspora</taxon>
    </lineage>
</organism>
<feature type="region of interest" description="Disordered" evidence="1">
    <location>
        <begin position="26"/>
        <end position="104"/>
    </location>
</feature>
<dbReference type="AlphaFoldDB" id="A0A8J3V8X8"/>
<proteinExistence type="predicted"/>